<evidence type="ECO:0000313" key="3">
    <source>
        <dbReference type="Proteomes" id="UP000011575"/>
    </source>
</evidence>
<dbReference type="SUPFAM" id="SSF51735">
    <property type="entry name" value="NAD(P)-binding Rossmann-fold domains"/>
    <property type="match status" value="1"/>
</dbReference>
<dbReference type="EMBL" id="AOJI01000029">
    <property type="protein sequence ID" value="EMA65945.1"/>
    <property type="molecule type" value="Genomic_DNA"/>
</dbReference>
<dbReference type="PATRIC" id="fig|1230454.4.peg.2460"/>
<dbReference type="InterPro" id="IPR001509">
    <property type="entry name" value="Epimerase_deHydtase"/>
</dbReference>
<dbReference type="AlphaFoldDB" id="M0PAU2"/>
<keyword evidence="3" id="KW-1185">Reference proteome</keyword>
<dbReference type="Pfam" id="PF01370">
    <property type="entry name" value="Epimerase"/>
    <property type="match status" value="1"/>
</dbReference>
<proteinExistence type="predicted"/>
<dbReference type="OrthoDB" id="4907at2157"/>
<sequence>MRVLIIGGTGLISTGIARQLVAAGHEVVAFTRGTTDADVPEAVRFRHGDRSRREDLDRVAAEVDPDCVIDMVCFGPETARDAVDAFAGVADQYVFCSTVDVYRRPPADQPITESAPRESETDAAPVSDYAADKAAAEDVFFDAHGDAFATTVIRPWSTYGDRGPVLHTLGSGTYYLDRIREGKPVIVHGDGTALWGPCHRDDVAGAFVGAVGNASAHGEAYHVTSGEPMTWNQYHRRVASALDAPEPELVHVPTDLLCERLPERTDLLADHLRYTTVFDNAKAERDLGFAYTIDFETGVRRAADALESTGDIDPWDAESDDAVIREWREATAAFVGGR</sequence>
<dbReference type="RefSeq" id="WP_008001632.1">
    <property type="nucleotide sequence ID" value="NZ_AOJI01000029.1"/>
</dbReference>
<accession>M0PAU2</accession>
<dbReference type="InterPro" id="IPR051783">
    <property type="entry name" value="NAD(P)-dependent_oxidoreduct"/>
</dbReference>
<protein>
    <submittedName>
        <fullName evidence="2">NAD-dependent epimerase/dehydratase</fullName>
    </submittedName>
</protein>
<reference evidence="2 3" key="1">
    <citation type="journal article" date="2014" name="PLoS Genet.">
        <title>Phylogenetically driven sequencing of extremely halophilic archaea reveals strategies for static and dynamic osmo-response.</title>
        <authorList>
            <person name="Becker E.A."/>
            <person name="Seitzer P.M."/>
            <person name="Tritt A."/>
            <person name="Larsen D."/>
            <person name="Krusor M."/>
            <person name="Yao A.I."/>
            <person name="Wu D."/>
            <person name="Madern D."/>
            <person name="Eisen J.A."/>
            <person name="Darling A.E."/>
            <person name="Facciotti M.T."/>
        </authorList>
    </citation>
    <scope>NUCLEOTIDE SEQUENCE [LARGE SCALE GENOMIC DNA]</scope>
    <source>
        <strain evidence="2 3">JCM 13560</strain>
    </source>
</reference>
<dbReference type="STRING" id="1230454.C461_12258"/>
<feature type="domain" description="NAD-dependent epimerase/dehydratase" evidence="1">
    <location>
        <begin position="3"/>
        <end position="223"/>
    </location>
</feature>
<comment type="caution">
    <text evidence="2">The sequence shown here is derived from an EMBL/GenBank/DDBJ whole genome shotgun (WGS) entry which is preliminary data.</text>
</comment>
<gene>
    <name evidence="2" type="ORF">C461_12258</name>
</gene>
<dbReference type="GO" id="GO:0004029">
    <property type="term" value="F:aldehyde dehydrogenase (NAD+) activity"/>
    <property type="evidence" value="ECO:0007669"/>
    <property type="project" value="TreeGrafter"/>
</dbReference>
<evidence type="ECO:0000259" key="1">
    <source>
        <dbReference type="Pfam" id="PF01370"/>
    </source>
</evidence>
<dbReference type="Gene3D" id="3.40.50.720">
    <property type="entry name" value="NAD(P)-binding Rossmann-like Domain"/>
    <property type="match status" value="1"/>
</dbReference>
<dbReference type="InterPro" id="IPR036291">
    <property type="entry name" value="NAD(P)-bd_dom_sf"/>
</dbReference>
<dbReference type="Proteomes" id="UP000011575">
    <property type="component" value="Unassembled WGS sequence"/>
</dbReference>
<dbReference type="GO" id="GO:0005737">
    <property type="term" value="C:cytoplasm"/>
    <property type="evidence" value="ECO:0007669"/>
    <property type="project" value="TreeGrafter"/>
</dbReference>
<evidence type="ECO:0000313" key="2">
    <source>
        <dbReference type="EMBL" id="EMA65945.1"/>
    </source>
</evidence>
<dbReference type="PANTHER" id="PTHR48079">
    <property type="entry name" value="PROTEIN YEEZ"/>
    <property type="match status" value="1"/>
</dbReference>
<name>M0PAU2_9EURY</name>
<dbReference type="PANTHER" id="PTHR48079:SF6">
    <property type="entry name" value="NAD(P)-BINDING DOMAIN-CONTAINING PROTEIN-RELATED"/>
    <property type="match status" value="1"/>
</dbReference>
<organism evidence="2 3">
    <name type="scientific">Halorubrum aidingense JCM 13560</name>
    <dbReference type="NCBI Taxonomy" id="1230454"/>
    <lineage>
        <taxon>Archaea</taxon>
        <taxon>Methanobacteriati</taxon>
        <taxon>Methanobacteriota</taxon>
        <taxon>Stenosarchaea group</taxon>
        <taxon>Halobacteria</taxon>
        <taxon>Halobacteriales</taxon>
        <taxon>Haloferacaceae</taxon>
        <taxon>Halorubrum</taxon>
    </lineage>
</organism>